<proteinExistence type="predicted"/>
<comment type="caution">
    <text evidence="1">The sequence shown here is derived from an EMBL/GenBank/DDBJ whole genome shotgun (WGS) entry which is preliminary data.</text>
</comment>
<feature type="non-terminal residue" evidence="1">
    <location>
        <position position="56"/>
    </location>
</feature>
<evidence type="ECO:0000313" key="2">
    <source>
        <dbReference type="Proteomes" id="UP001529510"/>
    </source>
</evidence>
<organism evidence="1 2">
    <name type="scientific">Cirrhinus mrigala</name>
    <name type="common">Mrigala</name>
    <dbReference type="NCBI Taxonomy" id="683832"/>
    <lineage>
        <taxon>Eukaryota</taxon>
        <taxon>Metazoa</taxon>
        <taxon>Chordata</taxon>
        <taxon>Craniata</taxon>
        <taxon>Vertebrata</taxon>
        <taxon>Euteleostomi</taxon>
        <taxon>Actinopterygii</taxon>
        <taxon>Neopterygii</taxon>
        <taxon>Teleostei</taxon>
        <taxon>Ostariophysi</taxon>
        <taxon>Cypriniformes</taxon>
        <taxon>Cyprinidae</taxon>
        <taxon>Labeoninae</taxon>
        <taxon>Labeonini</taxon>
        <taxon>Cirrhinus</taxon>
    </lineage>
</organism>
<dbReference type="EMBL" id="JAMKFB020000006">
    <property type="protein sequence ID" value="KAL0190687.1"/>
    <property type="molecule type" value="Genomic_DNA"/>
</dbReference>
<dbReference type="AlphaFoldDB" id="A0ABD0QWS6"/>
<keyword evidence="2" id="KW-1185">Reference proteome</keyword>
<reference evidence="1 2" key="1">
    <citation type="submission" date="2024-05" db="EMBL/GenBank/DDBJ databases">
        <title>Genome sequencing and assembly of Indian major carp, Cirrhinus mrigala (Hamilton, 1822).</title>
        <authorList>
            <person name="Mohindra V."/>
            <person name="Chowdhury L.M."/>
            <person name="Lal K."/>
            <person name="Jena J.K."/>
        </authorList>
    </citation>
    <scope>NUCLEOTIDE SEQUENCE [LARGE SCALE GENOMIC DNA]</scope>
    <source>
        <strain evidence="1">CM1030</strain>
        <tissue evidence="1">Blood</tissue>
    </source>
</reference>
<gene>
    <name evidence="1" type="ORF">M9458_013385</name>
</gene>
<accession>A0ABD0QWS6</accession>
<evidence type="ECO:0000313" key="1">
    <source>
        <dbReference type="EMBL" id="KAL0190687.1"/>
    </source>
</evidence>
<protein>
    <submittedName>
        <fullName evidence="1">Uncharacterized protein</fullName>
    </submittedName>
</protein>
<sequence length="56" mass="6138">MTSTLQTLGFKLALPSREAGAEQLDPCNDGVGRRYEVVPSVVCSMCCLFGIIYCFF</sequence>
<dbReference type="Proteomes" id="UP001529510">
    <property type="component" value="Unassembled WGS sequence"/>
</dbReference>
<name>A0ABD0QWS6_CIRMR</name>